<comment type="caution">
    <text evidence="1">The sequence shown here is derived from an EMBL/GenBank/DDBJ whole genome shotgun (WGS) entry which is preliminary data.</text>
</comment>
<sequence length="202" mass="23492">MITDLQKINEEEMLKNWALAEVSSVRRQKYLSDILPESLIQKISQEGYEFTQGEWKRLIEMIRSTRSQLLNGLLQLDMEWHEGKLPIQELKDLEMMNWPPFVNLAGSKRFLDLVNTFRNGKMPPNHHEFAENLGRIRKELKIENMKGKPIVLSRSSEPPYILVEGFTRLSAMLMNILDGKSYGTDVPVILGVSKQLDEWEYA</sequence>
<organism evidence="1 2">
    <name type="scientific">Candidatus Sungiibacteriota bacterium</name>
    <dbReference type="NCBI Taxonomy" id="2750080"/>
    <lineage>
        <taxon>Bacteria</taxon>
        <taxon>Candidatus Sungiibacteriota</taxon>
    </lineage>
</organism>
<name>A0A9D6LP84_9BACT</name>
<evidence type="ECO:0000313" key="1">
    <source>
        <dbReference type="EMBL" id="MBI3627238.1"/>
    </source>
</evidence>
<dbReference type="Proteomes" id="UP000808388">
    <property type="component" value="Unassembled WGS sequence"/>
</dbReference>
<dbReference type="EMBL" id="JACQCQ010000002">
    <property type="protein sequence ID" value="MBI3627238.1"/>
    <property type="molecule type" value="Genomic_DNA"/>
</dbReference>
<dbReference type="AlphaFoldDB" id="A0A9D6LP84"/>
<accession>A0A9D6LP84</accession>
<evidence type="ECO:0000313" key="2">
    <source>
        <dbReference type="Proteomes" id="UP000808388"/>
    </source>
</evidence>
<reference evidence="1" key="1">
    <citation type="submission" date="2020-07" db="EMBL/GenBank/DDBJ databases">
        <title>Huge and variable diversity of episymbiotic CPR bacteria and DPANN archaea in groundwater ecosystems.</title>
        <authorList>
            <person name="He C.Y."/>
            <person name="Keren R."/>
            <person name="Whittaker M."/>
            <person name="Farag I.F."/>
            <person name="Doudna J."/>
            <person name="Cate J.H.D."/>
            <person name="Banfield J.F."/>
        </authorList>
    </citation>
    <scope>NUCLEOTIDE SEQUENCE</scope>
    <source>
        <strain evidence="1">NC_groundwater_972_Pr1_S-0.2um_49_27</strain>
    </source>
</reference>
<proteinExistence type="predicted"/>
<gene>
    <name evidence="1" type="ORF">HY220_00600</name>
</gene>
<protein>
    <submittedName>
        <fullName evidence="1">Uncharacterized protein</fullName>
    </submittedName>
</protein>